<sequence>MADNQPTLNVDEPLYSQLERPAPALQGSANDDVVLTIAEPTQWKDAEEDTNIIAVAPATEFDGTKLDSLDTVKVNLVKYSHEELVRLIRSLPGLTSVQIRIIELRYCTLLTTYSQRLLYIDAFYHASRAIISLGGVAVPAMLSIQSPTSSNPSIGLYWTTWTISLVVTVLHNFTTIFRFDKKFFGIHSVYERLVSEGWQYMELGGRYAGHFGKCIPTHANQFLYFMNSIERIKLKQVQDEFNAAAAAEADKEKSGQAEQTTVKQLVPSPFDMKLNRAAK</sequence>
<organism evidence="3">
    <name type="scientific">viral metagenome</name>
    <dbReference type="NCBI Taxonomy" id="1070528"/>
    <lineage>
        <taxon>unclassified sequences</taxon>
        <taxon>metagenomes</taxon>
        <taxon>organismal metagenomes</taxon>
    </lineage>
</organism>
<accession>A0A6C0DTG7</accession>
<evidence type="ECO:0000256" key="2">
    <source>
        <dbReference type="SAM" id="Phobius"/>
    </source>
</evidence>
<dbReference type="Pfam" id="PF14015">
    <property type="entry name" value="DUF4231"/>
    <property type="match status" value="1"/>
</dbReference>
<evidence type="ECO:0000256" key="1">
    <source>
        <dbReference type="SAM" id="MobiDB-lite"/>
    </source>
</evidence>
<keyword evidence="2" id="KW-1133">Transmembrane helix</keyword>
<keyword evidence="2" id="KW-0812">Transmembrane</keyword>
<proteinExistence type="predicted"/>
<feature type="transmembrane region" description="Helical" evidence="2">
    <location>
        <begin position="122"/>
        <end position="142"/>
    </location>
</feature>
<dbReference type="AlphaFoldDB" id="A0A6C0DTG7"/>
<dbReference type="InterPro" id="IPR025325">
    <property type="entry name" value="DUF4231"/>
</dbReference>
<keyword evidence="2" id="KW-0472">Membrane</keyword>
<protein>
    <submittedName>
        <fullName evidence="3">Uncharacterized protein</fullName>
    </submittedName>
</protein>
<reference evidence="3" key="1">
    <citation type="journal article" date="2020" name="Nature">
        <title>Giant virus diversity and host interactions through global metagenomics.</title>
        <authorList>
            <person name="Schulz F."/>
            <person name="Roux S."/>
            <person name="Paez-Espino D."/>
            <person name="Jungbluth S."/>
            <person name="Walsh D.A."/>
            <person name="Denef V.J."/>
            <person name="McMahon K.D."/>
            <person name="Konstantinidis K.T."/>
            <person name="Eloe-Fadrosh E.A."/>
            <person name="Kyrpides N.C."/>
            <person name="Woyke T."/>
        </authorList>
    </citation>
    <scope>NUCLEOTIDE SEQUENCE</scope>
    <source>
        <strain evidence="3">GVMAG-M-3300023174-57</strain>
    </source>
</reference>
<feature type="transmembrane region" description="Helical" evidence="2">
    <location>
        <begin position="154"/>
        <end position="173"/>
    </location>
</feature>
<dbReference type="EMBL" id="MN739667">
    <property type="protein sequence ID" value="QHT19513.1"/>
    <property type="molecule type" value="Genomic_DNA"/>
</dbReference>
<feature type="region of interest" description="Disordered" evidence="1">
    <location>
        <begin position="248"/>
        <end position="279"/>
    </location>
</feature>
<evidence type="ECO:0000313" key="3">
    <source>
        <dbReference type="EMBL" id="QHT19513.1"/>
    </source>
</evidence>
<name>A0A6C0DTG7_9ZZZZ</name>